<dbReference type="PANTHER" id="PTHR43065:SF10">
    <property type="entry name" value="PEROXIDE STRESS-ACTIVATED HISTIDINE KINASE MAK3"/>
    <property type="match status" value="1"/>
</dbReference>
<protein>
    <recommendedName>
        <fullName evidence="2">histidine kinase</fullName>
        <ecNumber evidence="2">2.7.13.3</ecNumber>
    </recommendedName>
</protein>
<sequence>MLKANTGQFGFSADHDPPMVVALMPSTQRHRTVAAGVVVVMLAVSALVAPFENRQIGRIDSFLPVVQTVTSAADLLTATLLFAQYSVQPHRALLVVAGGYIFAGSFAFLQTLSFPGSYAPNGLIGDVYNTPAWFFVLWYTTFPLSILAYALLKDKGGGSRLSTRASIATTLISVFAAIAFLSWLAIGETRHLPSFFTTGLMLQTPLSNQFNIGLSLLGCLVLLVLFVRRRTVLDLWLMVTLFAALPNFLVAAYAGSSRFSVGWYTARGFALIASCMLLSVLVTEMIVLYSRLASALVMQRRERSNRFVSIDAATAAIAHEIGSPLGAITLNANTAQQILVAQPRRLDEINAILRNIEEDSLRVSETITSVRGLFKGAVDQPATISLEGVARQVLRLLQHEMQFNEILVATDFRVEVSLVRADPMQLQQVILNLFKNAIEAMASAGPNGRRLSIATRLDERNSFVLLSVQDTGRGVPPQDHDRIFDAFFTTKPAGMGLGLAICRTIIERYGGRLVLAKSSPQGSTFEIALPLESDRRGRA</sequence>
<dbReference type="PROSITE" id="PS50109">
    <property type="entry name" value="HIS_KIN"/>
    <property type="match status" value="1"/>
</dbReference>
<dbReference type="Pfam" id="PF17158">
    <property type="entry name" value="MASE4"/>
    <property type="match status" value="1"/>
</dbReference>
<keyword evidence="8" id="KW-0902">Two-component regulatory system</keyword>
<keyword evidence="6" id="KW-0418">Kinase</keyword>
<dbReference type="Pfam" id="PF02518">
    <property type="entry name" value="HATPase_c"/>
    <property type="match status" value="1"/>
</dbReference>
<dbReference type="Gene3D" id="3.30.565.10">
    <property type="entry name" value="Histidine kinase-like ATPase, C-terminal domain"/>
    <property type="match status" value="1"/>
</dbReference>
<feature type="transmembrane region" description="Helical" evidence="9">
    <location>
        <begin position="164"/>
        <end position="186"/>
    </location>
</feature>
<dbReference type="InterPro" id="IPR036097">
    <property type="entry name" value="HisK_dim/P_sf"/>
</dbReference>
<dbReference type="Gene3D" id="1.10.287.130">
    <property type="match status" value="1"/>
</dbReference>
<evidence type="ECO:0000256" key="7">
    <source>
        <dbReference type="ARBA" id="ARBA00022840"/>
    </source>
</evidence>
<feature type="transmembrane region" description="Helical" evidence="9">
    <location>
        <begin position="33"/>
        <end position="51"/>
    </location>
</feature>
<organism evidence="11 12">
    <name type="scientific">Bradyrhizobium zhengyangense</name>
    <dbReference type="NCBI Taxonomy" id="2911009"/>
    <lineage>
        <taxon>Bacteria</taxon>
        <taxon>Pseudomonadati</taxon>
        <taxon>Pseudomonadota</taxon>
        <taxon>Alphaproteobacteria</taxon>
        <taxon>Hyphomicrobiales</taxon>
        <taxon>Nitrobacteraceae</taxon>
        <taxon>Bradyrhizobium</taxon>
    </lineage>
</organism>
<feature type="transmembrane region" description="Helical" evidence="9">
    <location>
        <begin position="235"/>
        <end position="256"/>
    </location>
</feature>
<gene>
    <name evidence="11" type="ORF">L6654_12875</name>
</gene>
<dbReference type="InterPro" id="IPR003661">
    <property type="entry name" value="HisK_dim/P_dom"/>
</dbReference>
<dbReference type="SMART" id="SM00387">
    <property type="entry name" value="HATPase_c"/>
    <property type="match status" value="1"/>
</dbReference>
<dbReference type="GO" id="GO:0005524">
    <property type="term" value="F:ATP binding"/>
    <property type="evidence" value="ECO:0007669"/>
    <property type="project" value="UniProtKB-KW"/>
</dbReference>
<evidence type="ECO:0000256" key="4">
    <source>
        <dbReference type="ARBA" id="ARBA00022679"/>
    </source>
</evidence>
<evidence type="ECO:0000256" key="6">
    <source>
        <dbReference type="ARBA" id="ARBA00022777"/>
    </source>
</evidence>
<keyword evidence="3" id="KW-0597">Phosphoprotein</keyword>
<accession>A0A9X1R9N3</accession>
<evidence type="ECO:0000256" key="9">
    <source>
        <dbReference type="SAM" id="Phobius"/>
    </source>
</evidence>
<evidence type="ECO:0000313" key="11">
    <source>
        <dbReference type="EMBL" id="MCG2627522.1"/>
    </source>
</evidence>
<dbReference type="InterPro" id="IPR036890">
    <property type="entry name" value="HATPase_C_sf"/>
</dbReference>
<evidence type="ECO:0000256" key="2">
    <source>
        <dbReference type="ARBA" id="ARBA00012438"/>
    </source>
</evidence>
<evidence type="ECO:0000256" key="8">
    <source>
        <dbReference type="ARBA" id="ARBA00023012"/>
    </source>
</evidence>
<dbReference type="GO" id="GO:0000155">
    <property type="term" value="F:phosphorelay sensor kinase activity"/>
    <property type="evidence" value="ECO:0007669"/>
    <property type="project" value="InterPro"/>
</dbReference>
<dbReference type="SUPFAM" id="SSF55874">
    <property type="entry name" value="ATPase domain of HSP90 chaperone/DNA topoisomerase II/histidine kinase"/>
    <property type="match status" value="1"/>
</dbReference>
<evidence type="ECO:0000313" key="12">
    <source>
        <dbReference type="Proteomes" id="UP001139054"/>
    </source>
</evidence>
<comment type="caution">
    <text evidence="11">The sequence shown here is derived from an EMBL/GenBank/DDBJ whole genome shotgun (WGS) entry which is preliminary data.</text>
</comment>
<keyword evidence="9" id="KW-0472">Membrane</keyword>
<dbReference type="InterPro" id="IPR005467">
    <property type="entry name" value="His_kinase_dom"/>
</dbReference>
<reference evidence="11" key="1">
    <citation type="submission" date="2022-01" db="EMBL/GenBank/DDBJ databases">
        <title>Genome sequnece data of strain Bradyrhizobium sp. nov.</title>
        <authorList>
            <person name="Zhang J."/>
        </authorList>
    </citation>
    <scope>NUCLEOTIDE SEQUENCE</scope>
    <source>
        <strain evidence="11">WYCCWR 13023</strain>
    </source>
</reference>
<name>A0A9X1R9N3_9BRAD</name>
<keyword evidence="9" id="KW-0812">Transmembrane</keyword>
<dbReference type="RefSeq" id="WP_237890274.1">
    <property type="nucleotide sequence ID" value="NZ_JAKLTY010000007.1"/>
</dbReference>
<proteinExistence type="predicted"/>
<comment type="catalytic activity">
    <reaction evidence="1">
        <text>ATP + protein L-histidine = ADP + protein N-phospho-L-histidine.</text>
        <dbReference type="EC" id="2.7.13.3"/>
    </reaction>
</comment>
<dbReference type="PANTHER" id="PTHR43065">
    <property type="entry name" value="SENSOR HISTIDINE KINASE"/>
    <property type="match status" value="1"/>
</dbReference>
<evidence type="ECO:0000256" key="5">
    <source>
        <dbReference type="ARBA" id="ARBA00022741"/>
    </source>
</evidence>
<keyword evidence="5" id="KW-0547">Nucleotide-binding</keyword>
<feature type="transmembrane region" description="Helical" evidence="9">
    <location>
        <begin position="268"/>
        <end position="290"/>
    </location>
</feature>
<keyword evidence="7" id="KW-0067">ATP-binding</keyword>
<evidence type="ECO:0000256" key="3">
    <source>
        <dbReference type="ARBA" id="ARBA00022553"/>
    </source>
</evidence>
<dbReference type="CDD" id="cd00082">
    <property type="entry name" value="HisKA"/>
    <property type="match status" value="1"/>
</dbReference>
<keyword evidence="4" id="KW-0808">Transferase</keyword>
<dbReference type="SUPFAM" id="SSF47384">
    <property type="entry name" value="Homodimeric domain of signal transducing histidine kinase"/>
    <property type="match status" value="1"/>
</dbReference>
<dbReference type="Proteomes" id="UP001139054">
    <property type="component" value="Unassembled WGS sequence"/>
</dbReference>
<dbReference type="PRINTS" id="PR00344">
    <property type="entry name" value="BCTRLSENSOR"/>
</dbReference>
<feature type="transmembrane region" description="Helical" evidence="9">
    <location>
        <begin position="92"/>
        <end position="112"/>
    </location>
</feature>
<feature type="transmembrane region" description="Helical" evidence="9">
    <location>
        <begin position="206"/>
        <end position="228"/>
    </location>
</feature>
<dbReference type="EMBL" id="JAKLTY010000007">
    <property type="protein sequence ID" value="MCG2627522.1"/>
    <property type="molecule type" value="Genomic_DNA"/>
</dbReference>
<feature type="transmembrane region" description="Helical" evidence="9">
    <location>
        <begin position="132"/>
        <end position="152"/>
    </location>
</feature>
<dbReference type="InterPro" id="IPR004358">
    <property type="entry name" value="Sig_transdc_His_kin-like_C"/>
</dbReference>
<keyword evidence="9" id="KW-1133">Transmembrane helix</keyword>
<dbReference type="InterPro" id="IPR003594">
    <property type="entry name" value="HATPase_dom"/>
</dbReference>
<dbReference type="InterPro" id="IPR033424">
    <property type="entry name" value="MASE4"/>
</dbReference>
<evidence type="ECO:0000256" key="1">
    <source>
        <dbReference type="ARBA" id="ARBA00000085"/>
    </source>
</evidence>
<evidence type="ECO:0000259" key="10">
    <source>
        <dbReference type="PROSITE" id="PS50109"/>
    </source>
</evidence>
<dbReference type="AlphaFoldDB" id="A0A9X1R9N3"/>
<feature type="domain" description="Histidine kinase" evidence="10">
    <location>
        <begin position="316"/>
        <end position="533"/>
    </location>
</feature>
<dbReference type="EC" id="2.7.13.3" evidence="2"/>